<gene>
    <name evidence="6" type="ORF">HNP38_002842</name>
</gene>
<dbReference type="PANTHER" id="PTHR43280:SF2">
    <property type="entry name" value="HTH-TYPE TRANSCRIPTIONAL REGULATOR EXSA"/>
    <property type="match status" value="1"/>
</dbReference>
<evidence type="ECO:0000256" key="4">
    <source>
        <dbReference type="SAM" id="Phobius"/>
    </source>
</evidence>
<feature type="transmembrane region" description="Helical" evidence="4">
    <location>
        <begin position="12"/>
        <end position="29"/>
    </location>
</feature>
<dbReference type="InterPro" id="IPR009057">
    <property type="entry name" value="Homeodomain-like_sf"/>
</dbReference>
<organism evidence="6 7">
    <name type="scientific">Chryseobacterium defluvii</name>
    <dbReference type="NCBI Taxonomy" id="160396"/>
    <lineage>
        <taxon>Bacteria</taxon>
        <taxon>Pseudomonadati</taxon>
        <taxon>Bacteroidota</taxon>
        <taxon>Flavobacteriia</taxon>
        <taxon>Flavobacteriales</taxon>
        <taxon>Weeksellaceae</taxon>
        <taxon>Chryseobacterium group</taxon>
        <taxon>Chryseobacterium</taxon>
    </lineage>
</organism>
<dbReference type="Proteomes" id="UP000592180">
    <property type="component" value="Unassembled WGS sequence"/>
</dbReference>
<dbReference type="PANTHER" id="PTHR43280">
    <property type="entry name" value="ARAC-FAMILY TRANSCRIPTIONAL REGULATOR"/>
    <property type="match status" value="1"/>
</dbReference>
<proteinExistence type="predicted"/>
<evidence type="ECO:0000256" key="2">
    <source>
        <dbReference type="ARBA" id="ARBA00023125"/>
    </source>
</evidence>
<evidence type="ECO:0000259" key="5">
    <source>
        <dbReference type="PROSITE" id="PS01124"/>
    </source>
</evidence>
<feature type="transmembrane region" description="Helical" evidence="4">
    <location>
        <begin position="60"/>
        <end position="87"/>
    </location>
</feature>
<dbReference type="Pfam" id="PF12833">
    <property type="entry name" value="HTH_18"/>
    <property type="match status" value="1"/>
</dbReference>
<dbReference type="SMART" id="SM00342">
    <property type="entry name" value="HTH_ARAC"/>
    <property type="match status" value="1"/>
</dbReference>
<reference evidence="6 7" key="1">
    <citation type="submission" date="2020-08" db="EMBL/GenBank/DDBJ databases">
        <title>Functional genomics of gut bacteria from endangered species of beetles.</title>
        <authorList>
            <person name="Carlos-Shanley C."/>
        </authorList>
    </citation>
    <scope>NUCLEOTIDE SEQUENCE [LARGE SCALE GENOMIC DNA]</scope>
    <source>
        <strain evidence="6 7">S00151</strain>
    </source>
</reference>
<feature type="transmembrane region" description="Helical" evidence="4">
    <location>
        <begin position="36"/>
        <end position="54"/>
    </location>
</feature>
<name>A0A840KED3_9FLAO</name>
<dbReference type="PROSITE" id="PS01124">
    <property type="entry name" value="HTH_ARAC_FAMILY_2"/>
    <property type="match status" value="1"/>
</dbReference>
<keyword evidence="2 6" id="KW-0238">DNA-binding</keyword>
<evidence type="ECO:0000313" key="7">
    <source>
        <dbReference type="Proteomes" id="UP000592180"/>
    </source>
</evidence>
<dbReference type="AlphaFoldDB" id="A0A840KED3"/>
<keyword evidence="4" id="KW-0812">Transmembrane</keyword>
<dbReference type="InterPro" id="IPR018060">
    <property type="entry name" value="HTH_AraC"/>
</dbReference>
<keyword evidence="4" id="KW-1133">Transmembrane helix</keyword>
<protein>
    <submittedName>
        <fullName evidence="6">AraC-like DNA-binding protein</fullName>
    </submittedName>
</protein>
<feature type="domain" description="HTH araC/xylS-type" evidence="5">
    <location>
        <begin position="136"/>
        <end position="240"/>
    </location>
</feature>
<keyword evidence="1" id="KW-0805">Transcription regulation</keyword>
<evidence type="ECO:0000256" key="3">
    <source>
        <dbReference type="ARBA" id="ARBA00023163"/>
    </source>
</evidence>
<comment type="caution">
    <text evidence="6">The sequence shown here is derived from an EMBL/GenBank/DDBJ whole genome shotgun (WGS) entry which is preliminary data.</text>
</comment>
<dbReference type="GO" id="GO:0003700">
    <property type="term" value="F:DNA-binding transcription factor activity"/>
    <property type="evidence" value="ECO:0007669"/>
    <property type="project" value="InterPro"/>
</dbReference>
<dbReference type="EMBL" id="JACHLE010000004">
    <property type="protein sequence ID" value="MBB4807536.1"/>
    <property type="molecule type" value="Genomic_DNA"/>
</dbReference>
<keyword evidence="4" id="KW-0472">Membrane</keyword>
<keyword evidence="7" id="KW-1185">Reference proteome</keyword>
<dbReference type="Gene3D" id="1.10.10.60">
    <property type="entry name" value="Homeodomain-like"/>
    <property type="match status" value="1"/>
</dbReference>
<evidence type="ECO:0000313" key="6">
    <source>
        <dbReference type="EMBL" id="MBB4807536.1"/>
    </source>
</evidence>
<accession>A0A840KED3</accession>
<evidence type="ECO:0000256" key="1">
    <source>
        <dbReference type="ARBA" id="ARBA00023015"/>
    </source>
</evidence>
<dbReference type="SUPFAM" id="SSF46689">
    <property type="entry name" value="Homeodomain-like"/>
    <property type="match status" value="1"/>
</dbReference>
<keyword evidence="3" id="KW-0804">Transcription</keyword>
<sequence>MYAVCFWEKTPIAFFWFFLIPFFSMNIYSQRSAIYWILYTFILIALTIVCSGYIQKLPVYKYIVVFPSNGIVLINVFALISILYLFALGNYFSRKIHTMNITGTEAIYEEENDRHIYDFSDEQNNENDEKMKKLYGEILDYFQEYEPFRRPDFSTTHLANALDTNVTYISKSVRFNANTSFTTFVNRYRIGLVKELIDNNELEKHSLLYVYTSAGFKHQSTFNKVFKQIEGITPTEYVKGKAEKDSDDFHD</sequence>
<dbReference type="GO" id="GO:0043565">
    <property type="term" value="F:sequence-specific DNA binding"/>
    <property type="evidence" value="ECO:0007669"/>
    <property type="project" value="InterPro"/>
</dbReference>